<evidence type="ECO:0000313" key="13">
    <source>
        <dbReference type="EMBL" id="ADB94882.1"/>
    </source>
</evidence>
<dbReference type="Gene3D" id="3.70.10.10">
    <property type="match status" value="1"/>
</dbReference>
<dbReference type="HOGENOM" id="CLU_038149_4_1_3"/>
<evidence type="ECO:0000256" key="4">
    <source>
        <dbReference type="ARBA" id="ARBA00022679"/>
    </source>
</evidence>
<reference evidence="13 14" key="1">
    <citation type="journal article" date="2010" name="Nature">
        <title>Metabolic streamlining in an open-ocean nitrogen-fixing cyanobacterium.</title>
        <authorList>
            <person name="Tripp H.J."/>
            <person name="Bench S.R."/>
            <person name="Turk K.A."/>
            <person name="Foster R.A."/>
            <person name="Desany B.A."/>
            <person name="Niazi F."/>
            <person name="Affourtit J.P."/>
            <person name="Zehr J.P."/>
        </authorList>
    </citation>
    <scope>NUCLEOTIDE SEQUENCE [LARGE SCALE GENOMIC DNA]</scope>
    <source>
        <strain evidence="14">ALOHA</strain>
    </source>
</reference>
<evidence type="ECO:0000256" key="5">
    <source>
        <dbReference type="ARBA" id="ARBA00022695"/>
    </source>
</evidence>
<dbReference type="Pfam" id="PF02767">
    <property type="entry name" value="DNA_pol3_beta_2"/>
    <property type="match status" value="1"/>
</dbReference>
<dbReference type="EMBL" id="CP001842">
    <property type="protein sequence ID" value="ADB94882.1"/>
    <property type="molecule type" value="Genomic_DNA"/>
</dbReference>
<organism evidence="14">
    <name type="scientific">Atelocyanobacterium thalassa (isolate ALOHA)</name>
    <dbReference type="NCBI Taxonomy" id="1453429"/>
    <lineage>
        <taxon>Bacteria</taxon>
        <taxon>Bacillati</taxon>
        <taxon>Cyanobacteriota</taxon>
        <taxon>Cyanophyceae</taxon>
        <taxon>Oscillatoriophycideae</taxon>
        <taxon>Chroococcales</taxon>
        <taxon>Aphanothecaceae</taxon>
        <taxon>Candidatus Atelocyanobacterium</taxon>
        <taxon>Candidatus Atelocyanobacterium thalassae</taxon>
    </lineage>
</organism>
<dbReference type="SUPFAM" id="SSF55979">
    <property type="entry name" value="DNA clamp"/>
    <property type="match status" value="3"/>
</dbReference>
<evidence type="ECO:0000256" key="2">
    <source>
        <dbReference type="ARBA" id="ARBA00010752"/>
    </source>
</evidence>
<dbReference type="GO" id="GO:0003677">
    <property type="term" value="F:DNA binding"/>
    <property type="evidence" value="ECO:0007669"/>
    <property type="project" value="UniProtKB-UniRule"/>
</dbReference>
<dbReference type="OrthoDB" id="8421503at2"/>
<comment type="subunit">
    <text evidence="9">Forms a ring-shaped head-to-tail homodimer around DNA.</text>
</comment>
<dbReference type="PIRSF" id="PIRSF000804">
    <property type="entry name" value="DNA_pol_III_b"/>
    <property type="match status" value="1"/>
</dbReference>
<dbReference type="KEGG" id="cyu:UCYN_01290"/>
<keyword evidence="5 9" id="KW-0548">Nucleotidyltransferase</keyword>
<keyword evidence="7 9" id="KW-0239">DNA-directed DNA polymerase</keyword>
<evidence type="ECO:0000256" key="6">
    <source>
        <dbReference type="ARBA" id="ARBA00022705"/>
    </source>
</evidence>
<dbReference type="GO" id="GO:0005737">
    <property type="term" value="C:cytoplasm"/>
    <property type="evidence" value="ECO:0007669"/>
    <property type="project" value="UniProtKB-SubCell"/>
</dbReference>
<dbReference type="SMART" id="SM00480">
    <property type="entry name" value="POL3Bc"/>
    <property type="match status" value="1"/>
</dbReference>
<dbReference type="Proteomes" id="UP000001405">
    <property type="component" value="Chromosome"/>
</dbReference>
<accession>D3EN32</accession>
<protein>
    <recommendedName>
        <fullName evidence="9">Beta sliding clamp</fullName>
    </recommendedName>
</protein>
<sequence>MKFVCSQNDFSNNLSLVSRAVPTRPTHPILANVLMVADIVKQKISLTAFDLSLGIETSFDANISEGGQTTLPAKLLNDIVSRLPEGEISLISEETKDNQTNLLYLKSASGKFQIRTISADEFPPLPMIENDDFIELPTITITEGLRGVLFASSNDELKQVLTGVHLKGTADSLEFAATDGHRLSVVEAMFSSEIDNKKEQTLKTKNSNEFSVTIPAKALRELEKIIHNNNDFEVIQLQIDDLQVIFYLGKQKLTIRKLDGNYPKYSMLIPQKFEHVISLDRKNFLNSLERVAVLASQKNNLVKCVFNNKKQIILLSVETQDLGSAEESIEAKITGESGDIAFNIKYLMDGLKALSTKEIKMQLNEGNKPVIFNPLGGLKMTYLVMPVQMVK</sequence>
<comment type="function">
    <text evidence="9">Confers DNA tethering and processivity to DNA polymerases and other proteins. Acts as a clamp, forming a ring around DNA (a reaction catalyzed by the clamp-loading complex) which diffuses in an ATP-independent manner freely and bidirectionally along dsDNA. Initially characterized for its ability to contact the catalytic subunit of DNA polymerase III (Pol III), a complex, multichain enzyme responsible for most of the replicative synthesis in bacteria; Pol III exhibits 3'-5' exonuclease proofreading activity. The beta chain is required for initiation of replication as well as for processivity of DNA replication.</text>
</comment>
<evidence type="ECO:0000256" key="8">
    <source>
        <dbReference type="ARBA" id="ARBA00023125"/>
    </source>
</evidence>
<dbReference type="Pfam" id="PF00712">
    <property type="entry name" value="DNA_pol3_beta"/>
    <property type="match status" value="1"/>
</dbReference>
<dbReference type="InterPro" id="IPR022635">
    <property type="entry name" value="DNA_polIII_beta_C"/>
</dbReference>
<feature type="domain" description="DNA polymerase III beta sliding clamp C-terminal" evidence="12">
    <location>
        <begin position="268"/>
        <end position="387"/>
    </location>
</feature>
<comment type="similarity">
    <text evidence="2 9">Belongs to the beta sliding clamp family.</text>
</comment>
<proteinExistence type="inferred from homology"/>
<dbReference type="AlphaFoldDB" id="D3EN32"/>
<evidence type="ECO:0000259" key="11">
    <source>
        <dbReference type="Pfam" id="PF02767"/>
    </source>
</evidence>
<keyword evidence="6 9" id="KW-0235">DNA replication</keyword>
<evidence type="ECO:0000313" key="14">
    <source>
        <dbReference type="Proteomes" id="UP000001405"/>
    </source>
</evidence>
<evidence type="ECO:0000259" key="10">
    <source>
        <dbReference type="Pfam" id="PF00712"/>
    </source>
</evidence>
<comment type="subcellular location">
    <subcellularLocation>
        <location evidence="1 9">Cytoplasm</location>
    </subcellularLocation>
</comment>
<keyword evidence="4 9" id="KW-0808">Transferase</keyword>
<dbReference type="InterPro" id="IPR001001">
    <property type="entry name" value="DNA_polIII_beta"/>
</dbReference>
<evidence type="ECO:0000256" key="3">
    <source>
        <dbReference type="ARBA" id="ARBA00022490"/>
    </source>
</evidence>
<dbReference type="CDD" id="cd00140">
    <property type="entry name" value="beta_clamp"/>
    <property type="match status" value="1"/>
</dbReference>
<evidence type="ECO:0000256" key="9">
    <source>
        <dbReference type="PIRNR" id="PIRNR000804"/>
    </source>
</evidence>
<dbReference type="Pfam" id="PF02768">
    <property type="entry name" value="DNA_pol3_beta_3"/>
    <property type="match status" value="1"/>
</dbReference>
<dbReference type="GO" id="GO:0006271">
    <property type="term" value="P:DNA strand elongation involved in DNA replication"/>
    <property type="evidence" value="ECO:0007669"/>
    <property type="project" value="TreeGrafter"/>
</dbReference>
<keyword evidence="14" id="KW-1185">Reference proteome</keyword>
<dbReference type="InterPro" id="IPR022637">
    <property type="entry name" value="DNA_polIII_beta_cen"/>
</dbReference>
<gene>
    <name evidence="13" type="ordered locus">UCYN_01290</name>
</gene>
<feature type="domain" description="DNA polymerase III beta sliding clamp N-terminal" evidence="10">
    <location>
        <begin position="1"/>
        <end position="126"/>
    </location>
</feature>
<evidence type="ECO:0000256" key="1">
    <source>
        <dbReference type="ARBA" id="ARBA00004496"/>
    </source>
</evidence>
<dbReference type="GO" id="GO:0003887">
    <property type="term" value="F:DNA-directed DNA polymerase activity"/>
    <property type="evidence" value="ECO:0007669"/>
    <property type="project" value="UniProtKB-UniRule"/>
</dbReference>
<dbReference type="NCBIfam" id="TIGR00663">
    <property type="entry name" value="dnan"/>
    <property type="match status" value="1"/>
</dbReference>
<name>D3EN32_ATETH</name>
<dbReference type="PATRIC" id="fig|713887.8.peg.120"/>
<dbReference type="RefSeq" id="WP_012953547.1">
    <property type="nucleotide sequence ID" value="NC_013771.1"/>
</dbReference>
<keyword evidence="8" id="KW-0238">DNA-binding</keyword>
<dbReference type="InterPro" id="IPR022634">
    <property type="entry name" value="DNA_polIII_beta_N"/>
</dbReference>
<dbReference type="InterPro" id="IPR046938">
    <property type="entry name" value="DNA_clamp_sf"/>
</dbReference>
<dbReference type="GO" id="GO:0008408">
    <property type="term" value="F:3'-5' exonuclease activity"/>
    <property type="evidence" value="ECO:0007669"/>
    <property type="project" value="InterPro"/>
</dbReference>
<dbReference type="PANTHER" id="PTHR30478:SF0">
    <property type="entry name" value="BETA SLIDING CLAMP"/>
    <property type="match status" value="1"/>
</dbReference>
<evidence type="ECO:0000256" key="7">
    <source>
        <dbReference type="ARBA" id="ARBA00022932"/>
    </source>
</evidence>
<dbReference type="Gene3D" id="3.10.150.10">
    <property type="entry name" value="DNA Polymerase III, subunit A, domain 2"/>
    <property type="match status" value="1"/>
</dbReference>
<dbReference type="STRING" id="1453429.UCYN_01290"/>
<dbReference type="PANTHER" id="PTHR30478">
    <property type="entry name" value="DNA POLYMERASE III SUBUNIT BETA"/>
    <property type="match status" value="1"/>
</dbReference>
<feature type="domain" description="DNA polymerase III beta sliding clamp central" evidence="11">
    <location>
        <begin position="137"/>
        <end position="264"/>
    </location>
</feature>
<dbReference type="GO" id="GO:0009360">
    <property type="term" value="C:DNA polymerase III complex"/>
    <property type="evidence" value="ECO:0007669"/>
    <property type="project" value="InterPro"/>
</dbReference>
<keyword evidence="3 9" id="KW-0963">Cytoplasm</keyword>
<evidence type="ECO:0000259" key="12">
    <source>
        <dbReference type="Pfam" id="PF02768"/>
    </source>
</evidence>